<dbReference type="OrthoDB" id="5906263at2759"/>
<name>A0A2A6CYI4_PRIPA</name>
<gene>
    <name evidence="1" type="primary">WBGene00274504</name>
</gene>
<dbReference type="EnsemblMetazoa" id="PPA36135.1">
    <property type="protein sequence ID" value="PPA36135.1"/>
    <property type="gene ID" value="WBGene00274504"/>
</dbReference>
<dbReference type="AlphaFoldDB" id="A0A2A6CYI4"/>
<accession>A0A8R1UMP8</accession>
<accession>A0A2A6CYI4</accession>
<reference evidence="1" key="2">
    <citation type="submission" date="2022-06" db="UniProtKB">
        <authorList>
            <consortium name="EnsemblMetazoa"/>
        </authorList>
    </citation>
    <scope>IDENTIFICATION</scope>
    <source>
        <strain evidence="1">PS312</strain>
    </source>
</reference>
<evidence type="ECO:0000313" key="2">
    <source>
        <dbReference type="Proteomes" id="UP000005239"/>
    </source>
</evidence>
<sequence length="123" mass="13209">MEKKQQADSTTKAKQYLLSVGEGIARDGDEGVLLGVEYSGGGVHTESLHVGSLERPSDATSRVVRHLKGRRVTVAEDRWYQKERGGVEDDLGVGSGDDVSGSDGLGHVDDLVVMRRAEGDPFI</sequence>
<evidence type="ECO:0000313" key="1">
    <source>
        <dbReference type="EnsemblMetazoa" id="PPA36135.1"/>
    </source>
</evidence>
<dbReference type="Proteomes" id="UP000005239">
    <property type="component" value="Unassembled WGS sequence"/>
</dbReference>
<proteinExistence type="predicted"/>
<reference evidence="2" key="1">
    <citation type="journal article" date="2008" name="Nat. Genet.">
        <title>The Pristionchus pacificus genome provides a unique perspective on nematode lifestyle and parasitism.</title>
        <authorList>
            <person name="Dieterich C."/>
            <person name="Clifton S.W."/>
            <person name="Schuster L.N."/>
            <person name="Chinwalla A."/>
            <person name="Delehaunty K."/>
            <person name="Dinkelacker I."/>
            <person name="Fulton L."/>
            <person name="Fulton R."/>
            <person name="Godfrey J."/>
            <person name="Minx P."/>
            <person name="Mitreva M."/>
            <person name="Roeseler W."/>
            <person name="Tian H."/>
            <person name="Witte H."/>
            <person name="Yang S.P."/>
            <person name="Wilson R.K."/>
            <person name="Sommer R.J."/>
        </authorList>
    </citation>
    <scope>NUCLEOTIDE SEQUENCE [LARGE SCALE GENOMIC DNA]</scope>
    <source>
        <strain evidence="2">PS312</strain>
    </source>
</reference>
<protein>
    <submittedName>
        <fullName evidence="1">Uncharacterized protein</fullName>
    </submittedName>
</protein>
<organism evidence="1 2">
    <name type="scientific">Pristionchus pacificus</name>
    <name type="common">Parasitic nematode worm</name>
    <dbReference type="NCBI Taxonomy" id="54126"/>
    <lineage>
        <taxon>Eukaryota</taxon>
        <taxon>Metazoa</taxon>
        <taxon>Ecdysozoa</taxon>
        <taxon>Nematoda</taxon>
        <taxon>Chromadorea</taxon>
        <taxon>Rhabditida</taxon>
        <taxon>Rhabditina</taxon>
        <taxon>Diplogasteromorpha</taxon>
        <taxon>Diplogasteroidea</taxon>
        <taxon>Neodiplogasteridae</taxon>
        <taxon>Pristionchus</taxon>
    </lineage>
</organism>
<keyword evidence="2" id="KW-1185">Reference proteome</keyword>